<dbReference type="EMBL" id="HACG01038955">
    <property type="protein sequence ID" value="CEK85820.1"/>
    <property type="molecule type" value="Transcribed_RNA"/>
</dbReference>
<name>A0A0B7B138_9EUPU</name>
<organism evidence="1">
    <name type="scientific">Arion vulgaris</name>
    <dbReference type="NCBI Taxonomy" id="1028688"/>
    <lineage>
        <taxon>Eukaryota</taxon>
        <taxon>Metazoa</taxon>
        <taxon>Spiralia</taxon>
        <taxon>Lophotrochozoa</taxon>
        <taxon>Mollusca</taxon>
        <taxon>Gastropoda</taxon>
        <taxon>Heterobranchia</taxon>
        <taxon>Euthyneura</taxon>
        <taxon>Panpulmonata</taxon>
        <taxon>Eupulmonata</taxon>
        <taxon>Stylommatophora</taxon>
        <taxon>Helicina</taxon>
        <taxon>Arionoidea</taxon>
        <taxon>Arionidae</taxon>
        <taxon>Arion</taxon>
    </lineage>
</organism>
<proteinExistence type="predicted"/>
<dbReference type="AlphaFoldDB" id="A0A0B7B138"/>
<evidence type="ECO:0000313" key="1">
    <source>
        <dbReference type="EMBL" id="CEK85820.1"/>
    </source>
</evidence>
<reference evidence="1" key="1">
    <citation type="submission" date="2014-12" db="EMBL/GenBank/DDBJ databases">
        <title>Insight into the proteome of Arion vulgaris.</title>
        <authorList>
            <person name="Aradska J."/>
            <person name="Bulat T."/>
            <person name="Smidak R."/>
            <person name="Sarate P."/>
            <person name="Gangsoo J."/>
            <person name="Sialana F."/>
            <person name="Bilban M."/>
            <person name="Lubec G."/>
        </authorList>
    </citation>
    <scope>NUCLEOTIDE SEQUENCE</scope>
    <source>
        <tissue evidence="1">Skin</tissue>
    </source>
</reference>
<protein>
    <submittedName>
        <fullName evidence="1">Uncharacterized protein</fullName>
    </submittedName>
</protein>
<sequence>MIKDTYYAQNTDWFKSALHGCQIDLFHIFKVHTTFCNTLQNVGYCDQRSIAHHMFTH</sequence>
<accession>A0A0B7B138</accession>
<gene>
    <name evidence="1" type="primary">ORF150419</name>
</gene>